<evidence type="ECO:0000313" key="2">
    <source>
        <dbReference type="EMBL" id="CAF1060748.1"/>
    </source>
</evidence>
<feature type="compositionally biased region" description="Polar residues" evidence="1">
    <location>
        <begin position="13"/>
        <end position="22"/>
    </location>
</feature>
<organism evidence="2 3">
    <name type="scientific">Rotaria sordida</name>
    <dbReference type="NCBI Taxonomy" id="392033"/>
    <lineage>
        <taxon>Eukaryota</taxon>
        <taxon>Metazoa</taxon>
        <taxon>Spiralia</taxon>
        <taxon>Gnathifera</taxon>
        <taxon>Rotifera</taxon>
        <taxon>Eurotatoria</taxon>
        <taxon>Bdelloidea</taxon>
        <taxon>Philodinida</taxon>
        <taxon>Philodinidae</taxon>
        <taxon>Rotaria</taxon>
    </lineage>
</organism>
<name>A0A814L659_9BILA</name>
<gene>
    <name evidence="2" type="ORF">RFH988_LOCUS17242</name>
</gene>
<dbReference type="OrthoDB" id="9980630at2759"/>
<reference evidence="2" key="1">
    <citation type="submission" date="2021-02" db="EMBL/GenBank/DDBJ databases">
        <authorList>
            <person name="Nowell W R."/>
        </authorList>
    </citation>
    <scope>NUCLEOTIDE SEQUENCE</scope>
</reference>
<evidence type="ECO:0000313" key="3">
    <source>
        <dbReference type="Proteomes" id="UP000663882"/>
    </source>
</evidence>
<sequence length="122" mass="13911">MGNLNIGPKETTGPISNENGYVQTFDDPRRFITRHDREDYVVGGIQQPRATDFTENNKVFNPLDSYGDEPQKLTENDDLQLVSQILLILPEIHLDPDMLREHELQLIEAASHPLPDDDDDDL</sequence>
<dbReference type="Proteomes" id="UP000663882">
    <property type="component" value="Unassembled WGS sequence"/>
</dbReference>
<protein>
    <submittedName>
        <fullName evidence="2">Uncharacterized protein</fullName>
    </submittedName>
</protein>
<accession>A0A814L659</accession>
<comment type="caution">
    <text evidence="2">The sequence shown here is derived from an EMBL/GenBank/DDBJ whole genome shotgun (WGS) entry which is preliminary data.</text>
</comment>
<dbReference type="EMBL" id="CAJNOO010000915">
    <property type="protein sequence ID" value="CAF1060748.1"/>
    <property type="molecule type" value="Genomic_DNA"/>
</dbReference>
<dbReference type="AlphaFoldDB" id="A0A814L659"/>
<evidence type="ECO:0000256" key="1">
    <source>
        <dbReference type="SAM" id="MobiDB-lite"/>
    </source>
</evidence>
<proteinExistence type="predicted"/>
<feature type="region of interest" description="Disordered" evidence="1">
    <location>
        <begin position="1"/>
        <end position="22"/>
    </location>
</feature>